<dbReference type="RefSeq" id="XP_018109011.1">
    <property type="nucleotide sequence ID" value="XM_018253522.2"/>
</dbReference>
<accession>A0A1L8H226</accession>
<feature type="compositionally biased region" description="Polar residues" evidence="6">
    <location>
        <begin position="197"/>
        <end position="233"/>
    </location>
</feature>
<dbReference type="OMA" id="PPMINIS"/>
<name>A0A1L8H226_XENLA</name>
<dbReference type="STRING" id="8355.A0A1L8H226"/>
<dbReference type="InterPro" id="IPR003127">
    <property type="entry name" value="SoHo_dom"/>
</dbReference>
<protein>
    <submittedName>
        <fullName evidence="10 11">Vinexin isoform X1</fullName>
    </submittedName>
</protein>
<gene>
    <name evidence="10 11 12 13 14" type="primary">sorbs3.L</name>
</gene>
<dbReference type="Pfam" id="PF14604">
    <property type="entry name" value="SH3_9"/>
    <property type="match status" value="2"/>
</dbReference>
<feature type="region of interest" description="Disordered" evidence="6">
    <location>
        <begin position="473"/>
        <end position="501"/>
    </location>
</feature>
<keyword evidence="5" id="KW-0175">Coiled coil</keyword>
<feature type="domain" description="SoHo" evidence="8">
    <location>
        <begin position="67"/>
        <end position="128"/>
    </location>
</feature>
<dbReference type="RefSeq" id="XP_018109015.1">
    <property type="nucleotide sequence ID" value="XM_018253526.2"/>
</dbReference>
<evidence type="ECO:0000256" key="3">
    <source>
        <dbReference type="ARBA" id="ARBA00022949"/>
    </source>
</evidence>
<dbReference type="PaxDb" id="8355-A0A1L8H226"/>
<dbReference type="CTD" id="108711620"/>
<evidence type="ECO:0000313" key="11">
    <source>
        <dbReference type="RefSeq" id="XP_018109014.1"/>
    </source>
</evidence>
<reference evidence="10 11" key="1">
    <citation type="submission" date="2022-04" db="UniProtKB">
        <authorList>
            <consortium name="RefSeq"/>
        </authorList>
    </citation>
    <scope>IDENTIFICATION</scope>
    <source>
        <strain evidence="10 11">J_2021</strain>
        <tissue evidence="10 11">Erythrocytes</tissue>
    </source>
</reference>
<dbReference type="PANTHER" id="PTHR14167">
    <property type="entry name" value="SH3 DOMAIN-CONTAINING"/>
    <property type="match status" value="1"/>
</dbReference>
<dbReference type="InterPro" id="IPR050384">
    <property type="entry name" value="Endophilin_SH3RF"/>
</dbReference>
<feature type="region of interest" description="Disordered" evidence="6">
    <location>
        <begin position="110"/>
        <end position="388"/>
    </location>
</feature>
<feature type="compositionally biased region" description="Polar residues" evidence="6">
    <location>
        <begin position="251"/>
        <end position="264"/>
    </location>
</feature>
<comment type="subcellular location">
    <subcellularLocation>
        <location evidence="1">Cell junction</location>
    </subcellularLocation>
</comment>
<evidence type="ECO:0000313" key="13">
    <source>
        <dbReference type="RefSeq" id="XP_018109017.1"/>
    </source>
</evidence>
<evidence type="ECO:0000256" key="5">
    <source>
        <dbReference type="SAM" id="Coils"/>
    </source>
</evidence>
<evidence type="ECO:0000313" key="9">
    <source>
        <dbReference type="Proteomes" id="UP000186698"/>
    </source>
</evidence>
<dbReference type="PROSITE" id="PS50002">
    <property type="entry name" value="SH3"/>
    <property type="match status" value="3"/>
</dbReference>
<evidence type="ECO:0000256" key="4">
    <source>
        <dbReference type="PROSITE-ProRule" id="PRU00192"/>
    </source>
</evidence>
<dbReference type="RefSeq" id="XP_018109014.1">
    <property type="nucleotide sequence ID" value="XM_018253525.2"/>
</dbReference>
<dbReference type="AGR" id="Xenbase:XB-GENE-6488418"/>
<dbReference type="SUPFAM" id="SSF50044">
    <property type="entry name" value="SH3-domain"/>
    <property type="match status" value="3"/>
</dbReference>
<feature type="domain" description="SH3" evidence="7">
    <location>
        <begin position="506"/>
        <end position="565"/>
    </location>
</feature>
<proteinExistence type="predicted"/>
<feature type="coiled-coil region" evidence="5">
    <location>
        <begin position="436"/>
        <end position="463"/>
    </location>
</feature>
<feature type="compositionally biased region" description="Basic and acidic residues" evidence="6">
    <location>
        <begin position="134"/>
        <end position="146"/>
    </location>
</feature>
<dbReference type="PROSITE" id="PS50831">
    <property type="entry name" value="SOHO"/>
    <property type="match status" value="1"/>
</dbReference>
<keyword evidence="3" id="KW-0965">Cell junction</keyword>
<keyword evidence="9" id="KW-1185">Reference proteome</keyword>
<feature type="domain" description="SH3" evidence="7">
    <location>
        <begin position="678"/>
        <end position="737"/>
    </location>
</feature>
<dbReference type="SMART" id="SM00459">
    <property type="entry name" value="Sorb"/>
    <property type="match status" value="1"/>
</dbReference>
<dbReference type="OrthoDB" id="73680at2759"/>
<dbReference type="CDD" id="cd11780">
    <property type="entry name" value="SH3_Sorbs_3"/>
    <property type="match status" value="1"/>
</dbReference>
<feature type="region of interest" description="Disordered" evidence="6">
    <location>
        <begin position="17"/>
        <end position="68"/>
    </location>
</feature>
<dbReference type="InterPro" id="IPR036028">
    <property type="entry name" value="SH3-like_dom_sf"/>
</dbReference>
<evidence type="ECO:0000256" key="6">
    <source>
        <dbReference type="SAM" id="MobiDB-lite"/>
    </source>
</evidence>
<dbReference type="SMART" id="SM00326">
    <property type="entry name" value="SH3"/>
    <property type="match status" value="3"/>
</dbReference>
<evidence type="ECO:0000259" key="7">
    <source>
        <dbReference type="PROSITE" id="PS50002"/>
    </source>
</evidence>
<evidence type="ECO:0000259" key="8">
    <source>
        <dbReference type="PROSITE" id="PS50831"/>
    </source>
</evidence>
<sequence>MDLTDLQEVENEFLLTLDDFIPPHLQRNQRSPHSPSEHKRSEQNSAANEQISRTTVSPPGSPGEHRERHWIRYDGIGPTDKDGMPFASRSSVDRPRDWYRSMFRVLHRLSDSDDSDNDSKEKETPTLPIPSKSGHTDHHQWNHDIVGHATTTSQVPQSSNRTFSPNSRELEGSQNFTLRDAKRTLSPTPRAPEGTLYSPTTDSPKTISLTSRGLQRTPSSASQDQQRILGTSSKEPDHMPVSPPRIPRSYLSISTEQFTLSNPSRDSEISPRSLSKDPYSARTFTSREMQRTLNSTSTEPQKAQFSSSNEPKKTHNSISREGNRTLTHSTPSSFNQSSRKLVFPGLSNQETNSTLERKPLGSSSKASREQQHGPYSTPVHPSPGLVPELHQFYPTDIESLFSHCFSTTDKVPSLDPTQMEPTSPISLSAKNAGLLKSSTSKALEKLEAELQLFNEELNRDLVDNSHTPMYTSYVKVPMPKSPPMLGGSRRSESCRTVDTPSTLEDKPLARAVVKFDFSAESPKELSLQRGTTVLILKRVDKNWLLGQQDGRRGLFPESYVRVLSPGESEKPVVPHLSGVSLYDFKAESDAELSLSKGQHVAIIRRVGGSWFEGRIEGSQNIGLFPASYVRLTGQRREETSKIRGDSNSAPLEQISQEFTPTENAAYVPAVAPCSTQELAGTMYRVLYAYTPNNEDELHLIPGDTVMVSQQCEDGWYVGVCWRTKRFGTFPGNFVAPV</sequence>
<dbReference type="GeneID" id="108711620"/>
<dbReference type="KEGG" id="xla:108711620"/>
<organism evidence="13">
    <name type="scientific">Xenopus laevis</name>
    <name type="common">African clawed frog</name>
    <dbReference type="NCBI Taxonomy" id="8355"/>
    <lineage>
        <taxon>Eukaryota</taxon>
        <taxon>Metazoa</taxon>
        <taxon>Chordata</taxon>
        <taxon>Craniata</taxon>
        <taxon>Vertebrata</taxon>
        <taxon>Euteleostomi</taxon>
        <taxon>Amphibia</taxon>
        <taxon>Batrachia</taxon>
        <taxon>Anura</taxon>
        <taxon>Pipoidea</taxon>
        <taxon>Pipidae</taxon>
        <taxon>Xenopodinae</taxon>
        <taxon>Xenopus</taxon>
        <taxon>Xenopus</taxon>
    </lineage>
</organism>
<evidence type="ECO:0000313" key="12">
    <source>
        <dbReference type="RefSeq" id="XP_018109015.1"/>
    </source>
</evidence>
<evidence type="ECO:0000313" key="14">
    <source>
        <dbReference type="Xenbase" id="XB-GENE-6488418"/>
    </source>
</evidence>
<dbReference type="Pfam" id="PF02208">
    <property type="entry name" value="Sorb"/>
    <property type="match status" value="1"/>
</dbReference>
<dbReference type="GO" id="GO:0070161">
    <property type="term" value="C:anchoring junction"/>
    <property type="evidence" value="ECO:0007669"/>
    <property type="project" value="UniProtKB-SubCell"/>
</dbReference>
<dbReference type="Xenbase" id="XB-GENE-6488418">
    <property type="gene designation" value="sorbs3.L"/>
</dbReference>
<feature type="domain" description="SH3" evidence="7">
    <location>
        <begin position="573"/>
        <end position="634"/>
    </location>
</feature>
<dbReference type="AlphaFoldDB" id="A0A1L8H226"/>
<feature type="compositionally biased region" description="Polar residues" evidence="6">
    <location>
        <begin position="43"/>
        <end position="58"/>
    </location>
</feature>
<evidence type="ECO:0000313" key="10">
    <source>
        <dbReference type="RefSeq" id="XP_018109011.1"/>
    </source>
</evidence>
<evidence type="ECO:0000256" key="2">
    <source>
        <dbReference type="ARBA" id="ARBA00022443"/>
    </source>
</evidence>
<dbReference type="Gene3D" id="2.30.30.40">
    <property type="entry name" value="SH3 Domains"/>
    <property type="match status" value="3"/>
</dbReference>
<dbReference type="Proteomes" id="UP000186698">
    <property type="component" value="Chromosome 3L"/>
</dbReference>
<evidence type="ECO:0000256" key="1">
    <source>
        <dbReference type="ARBA" id="ARBA00004282"/>
    </source>
</evidence>
<keyword evidence="2 4" id="KW-0728">SH3 domain</keyword>
<feature type="compositionally biased region" description="Polar residues" evidence="6">
    <location>
        <begin position="282"/>
        <end position="309"/>
    </location>
</feature>
<feature type="compositionally biased region" description="Polar residues" evidence="6">
    <location>
        <begin position="149"/>
        <end position="177"/>
    </location>
</feature>
<dbReference type="Bgee" id="108711620">
    <property type="expression patterns" value="Expressed in intestine and 19 other cell types or tissues"/>
</dbReference>
<dbReference type="Pfam" id="PF00018">
    <property type="entry name" value="SH3_1"/>
    <property type="match status" value="1"/>
</dbReference>
<dbReference type="PANTHER" id="PTHR14167:SF54">
    <property type="entry name" value="VINEXIN"/>
    <property type="match status" value="1"/>
</dbReference>
<dbReference type="RefSeq" id="XP_018109017.1">
    <property type="nucleotide sequence ID" value="XM_018253528.2"/>
</dbReference>
<feature type="compositionally biased region" description="Polar residues" evidence="6">
    <location>
        <begin position="316"/>
        <end position="339"/>
    </location>
</feature>
<dbReference type="InterPro" id="IPR001452">
    <property type="entry name" value="SH3_domain"/>
</dbReference>